<evidence type="ECO:0000256" key="2">
    <source>
        <dbReference type="ARBA" id="ARBA00023125"/>
    </source>
</evidence>
<dbReference type="EMBL" id="JASNQZ010000008">
    <property type="protein sequence ID" value="KAL0953669.1"/>
    <property type="molecule type" value="Genomic_DNA"/>
</dbReference>
<keyword evidence="8" id="KW-1185">Reference proteome</keyword>
<dbReference type="CDD" id="cd00167">
    <property type="entry name" value="SANT"/>
    <property type="match status" value="2"/>
</dbReference>
<feature type="domain" description="Myb-like" evidence="5">
    <location>
        <begin position="441"/>
        <end position="502"/>
    </location>
</feature>
<sequence length="627" mass="69469">MSTVAPQTFSSDIQLALQHAVVEANNAFSQNANNVPKKKKKKRVREETEGTTEATADEAQPKEKKRKKKHRASESASNDIEQPDPTAEEPQADSATPVEAPRKKSKKKDKGKKPEEGAVAEEVNTTQDAATQPDNATEEDIQASTAALLSAIVAAAAGTPDANLAPSAPPPQDVPQPFPNDGSGFMGYAPPFGFPGMQLMQAPQPAQGMPFSELTFGSNEDVLRAIQDLDVSKLANVLKTIGEASGETSAGPSGGLHAGLSLPARSQRMGTKKASKHVIAAASQAVAHNTHPDHAHMLANKWLSATKLADLVKSEGLVYKKGKFSAIEEQQLKEAIDLYRSQHGMSEDDLQELIFGKKSKDSTFWMEITAAVPQRPIIAVYHHVRRHFHPMAQKGKWLPSEDALLKQAVVDLGQQWEKVSLRVGRMSSDCRDRWRNHIVNREIRVSGTWTQEEEQKLTEIVTEMTIQQGRDVDNDVFWGKVSERMGGTRGRQQCRIKWTDALSKTLKNDGQCPRWSHLDAFILVHKVDSLNVRDDTEIDWKTLPDTNWNLWSAHTLQRRWLTMKRGIKGHEDMTHQEIMDILRVKKAQIPTITPTATRKRKDRKVTSSEAIEELEQSQDGASDDGDS</sequence>
<feature type="region of interest" description="Disordered" evidence="4">
    <location>
        <begin position="162"/>
        <end position="181"/>
    </location>
</feature>
<feature type="compositionally biased region" description="Acidic residues" evidence="4">
    <location>
        <begin position="610"/>
        <end position="627"/>
    </location>
</feature>
<evidence type="ECO:0000256" key="4">
    <source>
        <dbReference type="SAM" id="MobiDB-lite"/>
    </source>
</evidence>
<evidence type="ECO:0000259" key="6">
    <source>
        <dbReference type="PROSITE" id="PS51294"/>
    </source>
</evidence>
<organism evidence="7 8">
    <name type="scientific">Hohenbuehelia grisea</name>
    <dbReference type="NCBI Taxonomy" id="104357"/>
    <lineage>
        <taxon>Eukaryota</taxon>
        <taxon>Fungi</taxon>
        <taxon>Dikarya</taxon>
        <taxon>Basidiomycota</taxon>
        <taxon>Agaricomycotina</taxon>
        <taxon>Agaricomycetes</taxon>
        <taxon>Agaricomycetidae</taxon>
        <taxon>Agaricales</taxon>
        <taxon>Pleurotineae</taxon>
        <taxon>Pleurotaceae</taxon>
        <taxon>Hohenbuehelia</taxon>
    </lineage>
</organism>
<protein>
    <submittedName>
        <fullName evidence="7">Uncharacterized protein</fullName>
    </submittedName>
</protein>
<evidence type="ECO:0000313" key="7">
    <source>
        <dbReference type="EMBL" id="KAL0953669.1"/>
    </source>
</evidence>
<keyword evidence="2" id="KW-0238">DNA-binding</keyword>
<accession>A0ABR3JDA4</accession>
<evidence type="ECO:0000259" key="5">
    <source>
        <dbReference type="PROSITE" id="PS50090"/>
    </source>
</evidence>
<dbReference type="PROSITE" id="PS50090">
    <property type="entry name" value="MYB_LIKE"/>
    <property type="match status" value="2"/>
</dbReference>
<dbReference type="Pfam" id="PF00249">
    <property type="entry name" value="Myb_DNA-binding"/>
    <property type="match status" value="2"/>
</dbReference>
<dbReference type="PANTHER" id="PTHR46380">
    <property type="entry name" value="CYCLIN-D-BINDING MYB-LIKE TRANSCRIPTION FACTOR 1"/>
    <property type="match status" value="1"/>
</dbReference>
<feature type="domain" description="HTH myb-type" evidence="6">
    <location>
        <begin position="389"/>
        <end position="442"/>
    </location>
</feature>
<dbReference type="InterPro" id="IPR001005">
    <property type="entry name" value="SANT/Myb"/>
</dbReference>
<comment type="subcellular location">
    <subcellularLocation>
        <location evidence="1">Nucleus</location>
    </subcellularLocation>
</comment>
<evidence type="ECO:0000256" key="3">
    <source>
        <dbReference type="ARBA" id="ARBA00023242"/>
    </source>
</evidence>
<proteinExistence type="predicted"/>
<dbReference type="PANTHER" id="PTHR46380:SF2">
    <property type="entry name" value="CYCLIN-D-BINDING MYB-LIKE TRANSCRIPTION FACTOR 1"/>
    <property type="match status" value="1"/>
</dbReference>
<dbReference type="SMART" id="SM00717">
    <property type="entry name" value="SANT"/>
    <property type="match status" value="3"/>
</dbReference>
<evidence type="ECO:0000313" key="8">
    <source>
        <dbReference type="Proteomes" id="UP001556367"/>
    </source>
</evidence>
<name>A0ABR3JDA4_9AGAR</name>
<dbReference type="InterPro" id="IPR009057">
    <property type="entry name" value="Homeodomain-like_sf"/>
</dbReference>
<feature type="region of interest" description="Disordered" evidence="4">
    <location>
        <begin position="27"/>
        <end position="141"/>
    </location>
</feature>
<reference evidence="8" key="1">
    <citation type="submission" date="2024-06" db="EMBL/GenBank/DDBJ databases">
        <title>Multi-omics analyses provide insights into the biosynthesis of the anticancer antibiotic pleurotin in Hohenbuehelia grisea.</title>
        <authorList>
            <person name="Weaver J.A."/>
            <person name="Alberti F."/>
        </authorList>
    </citation>
    <scope>NUCLEOTIDE SEQUENCE [LARGE SCALE GENOMIC DNA]</scope>
    <source>
        <strain evidence="8">T-177</strain>
    </source>
</reference>
<dbReference type="PROSITE" id="PS51294">
    <property type="entry name" value="HTH_MYB"/>
    <property type="match status" value="1"/>
</dbReference>
<dbReference type="SUPFAM" id="SSF46689">
    <property type="entry name" value="Homeodomain-like"/>
    <property type="match status" value="2"/>
</dbReference>
<feature type="compositionally biased region" description="Polar residues" evidence="4">
    <location>
        <begin position="123"/>
        <end position="135"/>
    </location>
</feature>
<feature type="region of interest" description="Disordered" evidence="4">
    <location>
        <begin position="594"/>
        <end position="627"/>
    </location>
</feature>
<comment type="caution">
    <text evidence="7">The sequence shown here is derived from an EMBL/GenBank/DDBJ whole genome shotgun (WGS) entry which is preliminary data.</text>
</comment>
<feature type="domain" description="Myb-like" evidence="5">
    <location>
        <begin position="389"/>
        <end position="438"/>
    </location>
</feature>
<evidence type="ECO:0000256" key="1">
    <source>
        <dbReference type="ARBA" id="ARBA00004123"/>
    </source>
</evidence>
<keyword evidence="3" id="KW-0539">Nucleus</keyword>
<dbReference type="Proteomes" id="UP001556367">
    <property type="component" value="Unassembled WGS sequence"/>
</dbReference>
<dbReference type="Gene3D" id="1.10.10.60">
    <property type="entry name" value="Homeodomain-like"/>
    <property type="match status" value="2"/>
</dbReference>
<feature type="compositionally biased region" description="Pro residues" evidence="4">
    <location>
        <begin position="167"/>
        <end position="178"/>
    </location>
</feature>
<gene>
    <name evidence="7" type="ORF">HGRIS_004867</name>
</gene>
<dbReference type="InterPro" id="IPR017930">
    <property type="entry name" value="Myb_dom"/>
</dbReference>
<dbReference type="InterPro" id="IPR051651">
    <property type="entry name" value="DMTF1_DNA-bind_reg"/>
</dbReference>